<dbReference type="AlphaFoldDB" id="A0A1R2CXS7"/>
<feature type="compositionally biased region" description="Basic and acidic residues" evidence="3">
    <location>
        <begin position="162"/>
        <end position="171"/>
    </location>
</feature>
<comment type="subcellular location">
    <subcellularLocation>
        <location evidence="1">Membrane</location>
    </subcellularLocation>
</comment>
<organism evidence="5 6">
    <name type="scientific">Stentor coeruleus</name>
    <dbReference type="NCBI Taxonomy" id="5963"/>
    <lineage>
        <taxon>Eukaryota</taxon>
        <taxon>Sar</taxon>
        <taxon>Alveolata</taxon>
        <taxon>Ciliophora</taxon>
        <taxon>Postciliodesmatophora</taxon>
        <taxon>Heterotrichea</taxon>
        <taxon>Heterotrichida</taxon>
        <taxon>Stentoridae</taxon>
        <taxon>Stentor</taxon>
    </lineage>
</organism>
<dbReference type="InterPro" id="IPR015655">
    <property type="entry name" value="PP2C"/>
</dbReference>
<proteinExistence type="predicted"/>
<gene>
    <name evidence="5" type="ORF">SteCoe_3142</name>
</gene>
<feature type="region of interest" description="Disordered" evidence="3">
    <location>
        <begin position="149"/>
        <end position="171"/>
    </location>
</feature>
<evidence type="ECO:0000259" key="4">
    <source>
        <dbReference type="PROSITE" id="PS51746"/>
    </source>
</evidence>
<reference evidence="5 6" key="1">
    <citation type="submission" date="2016-11" db="EMBL/GenBank/DDBJ databases">
        <title>The macronuclear genome of Stentor coeruleus: a giant cell with tiny introns.</title>
        <authorList>
            <person name="Slabodnick M."/>
            <person name="Ruby J.G."/>
            <person name="Reiff S.B."/>
            <person name="Swart E.C."/>
            <person name="Gosai S."/>
            <person name="Prabakaran S."/>
            <person name="Witkowska E."/>
            <person name="Larue G.E."/>
            <person name="Fisher S."/>
            <person name="Freeman R.M."/>
            <person name="Gunawardena J."/>
            <person name="Chu W."/>
            <person name="Stover N.A."/>
            <person name="Gregory B.D."/>
            <person name="Nowacki M."/>
            <person name="Derisi J."/>
            <person name="Roy S.W."/>
            <person name="Marshall W.F."/>
            <person name="Sood P."/>
        </authorList>
    </citation>
    <scope>NUCLEOTIDE SEQUENCE [LARGE SCALE GENOMIC DNA]</scope>
    <source>
        <strain evidence="5">WM001</strain>
    </source>
</reference>
<dbReference type="CDD" id="cd00143">
    <property type="entry name" value="PP2Cc"/>
    <property type="match status" value="1"/>
</dbReference>
<keyword evidence="6" id="KW-1185">Reference proteome</keyword>
<evidence type="ECO:0000313" key="5">
    <source>
        <dbReference type="EMBL" id="OMJ93818.1"/>
    </source>
</evidence>
<protein>
    <recommendedName>
        <fullName evidence="4">PPM-type phosphatase domain-containing protein</fullName>
    </recommendedName>
</protein>
<dbReference type="Pfam" id="PF00481">
    <property type="entry name" value="PP2C"/>
    <property type="match status" value="1"/>
</dbReference>
<dbReference type="Proteomes" id="UP000187209">
    <property type="component" value="Unassembled WGS sequence"/>
</dbReference>
<sequence length="493" mass="54778">MNTDIKTRLSILTLNSQFQSANSLKSAKRPMPVISFTPDIQDNHISIFKKKSTKGWIDWSGESSPVDNLGLSSNIKLPPMNMEIHRSSLVDVKKGFQSKSIGQMVLPVKTRARGSVLFEEPLNIPKPQENFRARGSILLNPLRSNALNTKNQIESSESSDSEPEKINTERIKASKSIKIPPSGRESILNQNLIANYVTRCGYKTHIGSVMGKKKKHNQDNWLISQRLQGLKGQYLFAVCDGHGDKGHKVSSLIREQLPLSIENSLSLSQNPDSNLENLMVSGIQKTVTSIENSDFDLKFSGSTLVTVLIRGPKIICANIGDSRAVIGNCDRNGNWRAVELSNDHKPNRPDEAKRINLAGGIIRQFQTIDGELVGPLRVWSKDRDIPGLAMTRSIGDLASRKSGIVNDPEIVVRNIHVEDKFLILATDGIWEFISSQEAVDIVKDVWVYGKSEACCEKLLEAARERWIKENVVDDITVLVAFLNKGSQGHKNNN</sequence>
<name>A0A1R2CXS7_9CILI</name>
<dbReference type="InterPro" id="IPR001932">
    <property type="entry name" value="PPM-type_phosphatase-like_dom"/>
</dbReference>
<dbReference type="Gene3D" id="3.60.40.10">
    <property type="entry name" value="PPM-type phosphatase domain"/>
    <property type="match status" value="1"/>
</dbReference>
<dbReference type="GO" id="GO:0016020">
    <property type="term" value="C:membrane"/>
    <property type="evidence" value="ECO:0007669"/>
    <property type="project" value="UniProtKB-SubCell"/>
</dbReference>
<dbReference type="OrthoDB" id="10256309at2759"/>
<dbReference type="SUPFAM" id="SSF81606">
    <property type="entry name" value="PP2C-like"/>
    <property type="match status" value="1"/>
</dbReference>
<feature type="domain" description="PPM-type phosphatase" evidence="4">
    <location>
        <begin position="203"/>
        <end position="482"/>
    </location>
</feature>
<dbReference type="SMART" id="SM00332">
    <property type="entry name" value="PP2Cc"/>
    <property type="match status" value="1"/>
</dbReference>
<keyword evidence="2" id="KW-0472">Membrane</keyword>
<comment type="caution">
    <text evidence="5">The sequence shown here is derived from an EMBL/GenBank/DDBJ whole genome shotgun (WGS) entry which is preliminary data.</text>
</comment>
<dbReference type="EMBL" id="MPUH01000036">
    <property type="protein sequence ID" value="OMJ93818.1"/>
    <property type="molecule type" value="Genomic_DNA"/>
</dbReference>
<dbReference type="InterPro" id="IPR036457">
    <property type="entry name" value="PPM-type-like_dom_sf"/>
</dbReference>
<evidence type="ECO:0000256" key="1">
    <source>
        <dbReference type="ARBA" id="ARBA00004370"/>
    </source>
</evidence>
<dbReference type="PANTHER" id="PTHR47992">
    <property type="entry name" value="PROTEIN PHOSPHATASE"/>
    <property type="match status" value="1"/>
</dbReference>
<dbReference type="GO" id="GO:0004722">
    <property type="term" value="F:protein serine/threonine phosphatase activity"/>
    <property type="evidence" value="ECO:0007669"/>
    <property type="project" value="InterPro"/>
</dbReference>
<evidence type="ECO:0000313" key="6">
    <source>
        <dbReference type="Proteomes" id="UP000187209"/>
    </source>
</evidence>
<accession>A0A1R2CXS7</accession>
<evidence type="ECO:0000256" key="2">
    <source>
        <dbReference type="ARBA" id="ARBA00023136"/>
    </source>
</evidence>
<evidence type="ECO:0000256" key="3">
    <source>
        <dbReference type="SAM" id="MobiDB-lite"/>
    </source>
</evidence>
<dbReference type="PROSITE" id="PS51746">
    <property type="entry name" value="PPM_2"/>
    <property type="match status" value="1"/>
</dbReference>